<dbReference type="Proteomes" id="UP001551482">
    <property type="component" value="Unassembled WGS sequence"/>
</dbReference>
<dbReference type="RefSeq" id="WP_358350439.1">
    <property type="nucleotide sequence ID" value="NZ_JBEZFP010000012.1"/>
</dbReference>
<reference evidence="1 2" key="1">
    <citation type="submission" date="2024-06" db="EMBL/GenBank/DDBJ databases">
        <title>The Natural Products Discovery Center: Release of the First 8490 Sequenced Strains for Exploring Actinobacteria Biosynthetic Diversity.</title>
        <authorList>
            <person name="Kalkreuter E."/>
            <person name="Kautsar S.A."/>
            <person name="Yang D."/>
            <person name="Bader C.D."/>
            <person name="Teijaro C.N."/>
            <person name="Fluegel L."/>
            <person name="Davis C.M."/>
            <person name="Simpson J.R."/>
            <person name="Lauterbach L."/>
            <person name="Steele A.D."/>
            <person name="Gui C."/>
            <person name="Meng S."/>
            <person name="Li G."/>
            <person name="Viehrig K."/>
            <person name="Ye F."/>
            <person name="Su P."/>
            <person name="Kiefer A.F."/>
            <person name="Nichols A."/>
            <person name="Cepeda A.J."/>
            <person name="Yan W."/>
            <person name="Fan B."/>
            <person name="Jiang Y."/>
            <person name="Adhikari A."/>
            <person name="Zheng C.-J."/>
            <person name="Schuster L."/>
            <person name="Cowan T.M."/>
            <person name="Smanski M.J."/>
            <person name="Chevrette M.G."/>
            <person name="De Carvalho L.P.S."/>
            <person name="Shen B."/>
        </authorList>
    </citation>
    <scope>NUCLEOTIDE SEQUENCE [LARGE SCALE GENOMIC DNA]</scope>
    <source>
        <strain evidence="1 2">NPDC048946</strain>
    </source>
</reference>
<comment type="caution">
    <text evidence="1">The sequence shown here is derived from an EMBL/GenBank/DDBJ whole genome shotgun (WGS) entry which is preliminary data.</text>
</comment>
<sequence length="70" mass="7792">MKYLIKNSDGHVLAEVEAEETGIYVERADDPDIQLVSIDLNADGEVTVGHWPDGEQWVEALSTYGSRFPN</sequence>
<evidence type="ECO:0000313" key="1">
    <source>
        <dbReference type="EMBL" id="MEU8133260.1"/>
    </source>
</evidence>
<evidence type="ECO:0000313" key="2">
    <source>
        <dbReference type="Proteomes" id="UP001551482"/>
    </source>
</evidence>
<accession>A0ABV3DBY8</accession>
<dbReference type="EMBL" id="JBEZFP010000012">
    <property type="protein sequence ID" value="MEU8133260.1"/>
    <property type="molecule type" value="Genomic_DNA"/>
</dbReference>
<protein>
    <submittedName>
        <fullName evidence="1">Uncharacterized protein</fullName>
    </submittedName>
</protein>
<name>A0ABV3DBY8_9ACTN</name>
<proteinExistence type="predicted"/>
<gene>
    <name evidence="1" type="ORF">AB0C36_07090</name>
</gene>
<keyword evidence="2" id="KW-1185">Reference proteome</keyword>
<organism evidence="1 2">
    <name type="scientific">Streptodolium elevatio</name>
    <dbReference type="NCBI Taxonomy" id="3157996"/>
    <lineage>
        <taxon>Bacteria</taxon>
        <taxon>Bacillati</taxon>
        <taxon>Actinomycetota</taxon>
        <taxon>Actinomycetes</taxon>
        <taxon>Kitasatosporales</taxon>
        <taxon>Streptomycetaceae</taxon>
        <taxon>Streptodolium</taxon>
    </lineage>
</organism>